<organism evidence="5 6">
    <name type="scientific">Artemisia annua</name>
    <name type="common">Sweet wormwood</name>
    <dbReference type="NCBI Taxonomy" id="35608"/>
    <lineage>
        <taxon>Eukaryota</taxon>
        <taxon>Viridiplantae</taxon>
        <taxon>Streptophyta</taxon>
        <taxon>Embryophyta</taxon>
        <taxon>Tracheophyta</taxon>
        <taxon>Spermatophyta</taxon>
        <taxon>Magnoliopsida</taxon>
        <taxon>eudicotyledons</taxon>
        <taxon>Gunneridae</taxon>
        <taxon>Pentapetalae</taxon>
        <taxon>asterids</taxon>
        <taxon>campanulids</taxon>
        <taxon>Asterales</taxon>
        <taxon>Asteraceae</taxon>
        <taxon>Asteroideae</taxon>
        <taxon>Anthemideae</taxon>
        <taxon>Artemisiinae</taxon>
        <taxon>Artemisia</taxon>
    </lineage>
</organism>
<dbReference type="PANTHER" id="PTHR12999:SF24">
    <property type="entry name" value="RANBP2-TYPE DOMAIN-CONTAINING PROTEIN"/>
    <property type="match status" value="1"/>
</dbReference>
<keyword evidence="1" id="KW-0479">Metal-binding</keyword>
<feature type="domain" description="RanBP2-type" evidence="4">
    <location>
        <begin position="13"/>
        <end position="39"/>
    </location>
</feature>
<evidence type="ECO:0000313" key="5">
    <source>
        <dbReference type="EMBL" id="PWA88797.1"/>
    </source>
</evidence>
<dbReference type="Proteomes" id="UP000245207">
    <property type="component" value="Unassembled WGS sequence"/>
</dbReference>
<dbReference type="InterPro" id="IPR036443">
    <property type="entry name" value="Znf_RanBP2_sf"/>
</dbReference>
<evidence type="ECO:0000256" key="2">
    <source>
        <dbReference type="ARBA" id="ARBA00022771"/>
    </source>
</evidence>
<dbReference type="GO" id="GO:0008270">
    <property type="term" value="F:zinc ion binding"/>
    <property type="evidence" value="ECO:0007669"/>
    <property type="project" value="UniProtKB-KW"/>
</dbReference>
<dbReference type="SUPFAM" id="SSF90209">
    <property type="entry name" value="Ran binding protein zinc finger-like"/>
    <property type="match status" value="3"/>
</dbReference>
<evidence type="ECO:0000256" key="3">
    <source>
        <dbReference type="ARBA" id="ARBA00022833"/>
    </source>
</evidence>
<comment type="caution">
    <text evidence="5">The sequence shown here is derived from an EMBL/GenBank/DDBJ whole genome shotgun (WGS) entry which is preliminary data.</text>
</comment>
<evidence type="ECO:0000256" key="1">
    <source>
        <dbReference type="ARBA" id="ARBA00022723"/>
    </source>
</evidence>
<keyword evidence="6" id="KW-1185">Reference proteome</keyword>
<reference evidence="5 6" key="1">
    <citation type="journal article" date="2018" name="Mol. Plant">
        <title>The genome of Artemisia annua provides insight into the evolution of Asteraceae family and artemisinin biosynthesis.</title>
        <authorList>
            <person name="Shen Q."/>
            <person name="Zhang L."/>
            <person name="Liao Z."/>
            <person name="Wang S."/>
            <person name="Yan T."/>
            <person name="Shi P."/>
            <person name="Liu M."/>
            <person name="Fu X."/>
            <person name="Pan Q."/>
            <person name="Wang Y."/>
            <person name="Lv Z."/>
            <person name="Lu X."/>
            <person name="Zhang F."/>
            <person name="Jiang W."/>
            <person name="Ma Y."/>
            <person name="Chen M."/>
            <person name="Hao X."/>
            <person name="Li L."/>
            <person name="Tang Y."/>
            <person name="Lv G."/>
            <person name="Zhou Y."/>
            <person name="Sun X."/>
            <person name="Brodelius P.E."/>
            <person name="Rose J.K.C."/>
            <person name="Tang K."/>
        </authorList>
    </citation>
    <scope>NUCLEOTIDE SEQUENCE [LARGE SCALE GENOMIC DNA]</scope>
    <source>
        <strain evidence="6">cv. Huhao1</strain>
        <tissue evidence="5">Leaf</tissue>
    </source>
</reference>
<dbReference type="SMART" id="SM00547">
    <property type="entry name" value="ZnF_RBZ"/>
    <property type="match status" value="3"/>
</dbReference>
<keyword evidence="2" id="KW-0863">Zinc-finger</keyword>
<dbReference type="EMBL" id="PKPP01000777">
    <property type="protein sequence ID" value="PWA88797.1"/>
    <property type="molecule type" value="Genomic_DNA"/>
</dbReference>
<keyword evidence="3" id="KW-0862">Zinc</keyword>
<dbReference type="PANTHER" id="PTHR12999">
    <property type="entry name" value="ZINC FINGER RAN-BINDING DOMAIN-CONTAINING PROTEIN 2 ZRANB2-RELATED"/>
    <property type="match status" value="1"/>
</dbReference>
<evidence type="ECO:0000259" key="4">
    <source>
        <dbReference type="SMART" id="SM00547"/>
    </source>
</evidence>
<dbReference type="InterPro" id="IPR001876">
    <property type="entry name" value="Znf_RanBP2"/>
</dbReference>
<dbReference type="STRING" id="35608.A0A2U1PSV5"/>
<sequence>MSNWTFAGGRREDDWTCPSCGNVNFSFRTTCNMRNCTQPRPADHNSLNCYQLFILQKFAPKPMQTQQGYSSPAPYVGAPSPMYIGVAPYGSSLFNGSSMPHYDVGSSYQYNYGSRSPYRPLQFSGPPPMIAECSFVRSILTLPPPTLLFLFVDAVNHMLCLGGLYAIPQLMDRYGLAFPMGHTAMGSRPGYFPEEKAPKKDGKGDNDWPCPKCGNVNFSFRTVCNMRKCNTPKPGSQARALLMGDHFVSGPDMPDGSWKCDQCNNINYPFRTKCNRQNCGAEKPSESQKSPSQEVEDNDQHVLVWYFSYHILVSSFIDAYMHSVTCSFFHPVPNMLYVSFSTIFSGLCIAEASLYFGCFDTCDLENGQFCVKRLFVGYMWFRWRSFYKTLFWRCNVLIWMTQSSLDVKKRGMVSLEIFCLLRAKACLGPNCFFNSIPAHLMILSIVQHIDERFSYPSVKIPICPMQQFNMLKAETRKYFEFGDRIVKQEAY</sequence>
<feature type="domain" description="RanBP2-type" evidence="4">
    <location>
        <begin position="206"/>
        <end position="232"/>
    </location>
</feature>
<dbReference type="Gene3D" id="4.10.1060.10">
    <property type="entry name" value="Zinc finger, RanBP2-type"/>
    <property type="match status" value="3"/>
</dbReference>
<dbReference type="OrthoDB" id="1878647at2759"/>
<accession>A0A2U1PSV5</accession>
<feature type="domain" description="RanBP2-type" evidence="4">
    <location>
        <begin position="256"/>
        <end position="282"/>
    </location>
</feature>
<dbReference type="Pfam" id="PF00641">
    <property type="entry name" value="Zn_ribbon_RanBP"/>
    <property type="match status" value="3"/>
</dbReference>
<gene>
    <name evidence="5" type="ORF">CTI12_AA118120</name>
</gene>
<name>A0A2U1PSV5_ARTAN</name>
<dbReference type="AlphaFoldDB" id="A0A2U1PSV5"/>
<proteinExistence type="predicted"/>
<evidence type="ECO:0000313" key="6">
    <source>
        <dbReference type="Proteomes" id="UP000245207"/>
    </source>
</evidence>
<protein>
    <submittedName>
        <fullName evidence="5">Zinc finger, RanBP2-type</fullName>
    </submittedName>
</protein>